<keyword evidence="10" id="KW-1185">Reference proteome</keyword>
<organism evidence="9 10">
    <name type="scientific">Stappia indica</name>
    <dbReference type="NCBI Taxonomy" id="538381"/>
    <lineage>
        <taxon>Bacteria</taxon>
        <taxon>Pseudomonadati</taxon>
        <taxon>Pseudomonadota</taxon>
        <taxon>Alphaproteobacteria</taxon>
        <taxon>Hyphomicrobiales</taxon>
        <taxon>Stappiaceae</taxon>
        <taxon>Stappia</taxon>
    </lineage>
</organism>
<dbReference type="EC" id="2.6.1.1" evidence="3"/>
<dbReference type="Gene3D" id="3.90.1150.10">
    <property type="entry name" value="Aspartate Aminotransferase, domain 1"/>
    <property type="match status" value="1"/>
</dbReference>
<dbReference type="EMBL" id="OBML01000006">
    <property type="protein sequence ID" value="SOC10652.1"/>
    <property type="molecule type" value="Genomic_DNA"/>
</dbReference>
<evidence type="ECO:0000313" key="9">
    <source>
        <dbReference type="EMBL" id="SOC10652.1"/>
    </source>
</evidence>
<protein>
    <recommendedName>
        <fullName evidence="3">aspartate transaminase</fullName>
        <ecNumber evidence="3">2.6.1.1</ecNumber>
    </recommendedName>
</protein>
<dbReference type="InterPro" id="IPR004839">
    <property type="entry name" value="Aminotransferase_I/II_large"/>
</dbReference>
<dbReference type="InterPro" id="IPR015421">
    <property type="entry name" value="PyrdxlP-dep_Trfase_major"/>
</dbReference>
<dbReference type="PANTHER" id="PTHR46383">
    <property type="entry name" value="ASPARTATE AMINOTRANSFERASE"/>
    <property type="match status" value="1"/>
</dbReference>
<dbReference type="AlphaFoldDB" id="A0A285SR12"/>
<dbReference type="RefSeq" id="WP_244297525.1">
    <property type="nucleotide sequence ID" value="NZ_OBML01000006.1"/>
</dbReference>
<sequence length="389" mass="42446">MVDMMSALRPEARQAPESGIVEVVNFARERDDLIPLWVGEGDLPTPDFIRAAAEASLDKGETFYTYQRGIPALREALACYHHRHFGRDWGAERYFVTGSGMQAIQLAVQAIAGAGDEVIYPSPAWPNFPAAIGIMGARAIPVPLDFSPNGWTLDLDRLFAAVTPRTRAIYLNSPSNPTGWMADKETLAAILAEARRRGLWIVADEVYSRFVEGEATRAPSFMDVAEPDDLILYVNTFSKNWAMTGWRIGWLSAPPALGQVVENLIQYSTSGVAQFMQRGAVAALDEGEEFVALQRRRASAGRAIIEGRLAATGRIRYAPPQGAFYLFFGVEGFSDSRDLAKRIVGETGVGLAPGSAFGEAGEGFLRLCFARSAEHLEAAAERLAGWIAR</sequence>
<name>A0A285SR12_9HYPH</name>
<keyword evidence="6" id="KW-0663">Pyridoxal phosphate</keyword>
<reference evidence="9 10" key="1">
    <citation type="submission" date="2017-08" db="EMBL/GenBank/DDBJ databases">
        <authorList>
            <person name="de Groot N.N."/>
        </authorList>
    </citation>
    <scope>NUCLEOTIDE SEQUENCE [LARGE SCALE GENOMIC DNA]</scope>
    <source>
        <strain evidence="9 10">USBA 352</strain>
    </source>
</reference>
<dbReference type="Proteomes" id="UP000219331">
    <property type="component" value="Unassembled WGS sequence"/>
</dbReference>
<evidence type="ECO:0000313" key="10">
    <source>
        <dbReference type="Proteomes" id="UP000219331"/>
    </source>
</evidence>
<evidence type="ECO:0000256" key="3">
    <source>
        <dbReference type="ARBA" id="ARBA00012753"/>
    </source>
</evidence>
<dbReference type="Gene3D" id="3.40.640.10">
    <property type="entry name" value="Type I PLP-dependent aspartate aminotransferase-like (Major domain)"/>
    <property type="match status" value="1"/>
</dbReference>
<comment type="catalytic activity">
    <reaction evidence="7">
        <text>L-aspartate + 2-oxoglutarate = oxaloacetate + L-glutamate</text>
        <dbReference type="Rhea" id="RHEA:21824"/>
        <dbReference type="ChEBI" id="CHEBI:16452"/>
        <dbReference type="ChEBI" id="CHEBI:16810"/>
        <dbReference type="ChEBI" id="CHEBI:29985"/>
        <dbReference type="ChEBI" id="CHEBI:29991"/>
        <dbReference type="EC" id="2.6.1.1"/>
    </reaction>
</comment>
<dbReference type="STRING" id="538381.GCA_001696535_02803"/>
<evidence type="ECO:0000256" key="5">
    <source>
        <dbReference type="ARBA" id="ARBA00022679"/>
    </source>
</evidence>
<evidence type="ECO:0000256" key="2">
    <source>
        <dbReference type="ARBA" id="ARBA00007441"/>
    </source>
</evidence>
<dbReference type="PANTHER" id="PTHR46383:SF2">
    <property type="entry name" value="AMINOTRANSFERASE"/>
    <property type="match status" value="1"/>
</dbReference>
<dbReference type="InterPro" id="IPR050596">
    <property type="entry name" value="AspAT/PAT-like"/>
</dbReference>
<comment type="cofactor">
    <cofactor evidence="1">
        <name>pyridoxal 5'-phosphate</name>
        <dbReference type="ChEBI" id="CHEBI:597326"/>
    </cofactor>
</comment>
<dbReference type="GO" id="GO:0030170">
    <property type="term" value="F:pyridoxal phosphate binding"/>
    <property type="evidence" value="ECO:0007669"/>
    <property type="project" value="InterPro"/>
</dbReference>
<dbReference type="Pfam" id="PF00155">
    <property type="entry name" value="Aminotran_1_2"/>
    <property type="match status" value="1"/>
</dbReference>
<dbReference type="InterPro" id="IPR015422">
    <property type="entry name" value="PyrdxlP-dep_Trfase_small"/>
</dbReference>
<dbReference type="GO" id="GO:0006520">
    <property type="term" value="P:amino acid metabolic process"/>
    <property type="evidence" value="ECO:0007669"/>
    <property type="project" value="InterPro"/>
</dbReference>
<dbReference type="InterPro" id="IPR015424">
    <property type="entry name" value="PyrdxlP-dep_Trfase"/>
</dbReference>
<comment type="similarity">
    <text evidence="2">Belongs to the class-I pyridoxal-phosphate-dependent aminotransferase family.</text>
</comment>
<dbReference type="SUPFAM" id="SSF53383">
    <property type="entry name" value="PLP-dependent transferases"/>
    <property type="match status" value="1"/>
</dbReference>
<keyword evidence="5 9" id="KW-0808">Transferase</keyword>
<dbReference type="GO" id="GO:0004069">
    <property type="term" value="F:L-aspartate:2-oxoglutarate aminotransferase activity"/>
    <property type="evidence" value="ECO:0007669"/>
    <property type="project" value="UniProtKB-EC"/>
</dbReference>
<keyword evidence="4 9" id="KW-0032">Aminotransferase</keyword>
<evidence type="ECO:0000256" key="7">
    <source>
        <dbReference type="ARBA" id="ARBA00049185"/>
    </source>
</evidence>
<evidence type="ECO:0000256" key="4">
    <source>
        <dbReference type="ARBA" id="ARBA00022576"/>
    </source>
</evidence>
<evidence type="ECO:0000256" key="6">
    <source>
        <dbReference type="ARBA" id="ARBA00022898"/>
    </source>
</evidence>
<dbReference type="CDD" id="cd00609">
    <property type="entry name" value="AAT_like"/>
    <property type="match status" value="1"/>
</dbReference>
<evidence type="ECO:0000259" key="8">
    <source>
        <dbReference type="Pfam" id="PF00155"/>
    </source>
</evidence>
<gene>
    <name evidence="9" type="ORF">SAMN05421512_106276</name>
</gene>
<proteinExistence type="inferred from homology"/>
<dbReference type="NCBIfam" id="NF004770">
    <property type="entry name" value="PRK06108.1"/>
    <property type="match status" value="1"/>
</dbReference>
<feature type="domain" description="Aminotransferase class I/classII large" evidence="8">
    <location>
        <begin position="39"/>
        <end position="383"/>
    </location>
</feature>
<accession>A0A285SR12</accession>
<evidence type="ECO:0000256" key="1">
    <source>
        <dbReference type="ARBA" id="ARBA00001933"/>
    </source>
</evidence>